<protein>
    <submittedName>
        <fullName evidence="1">Uncharacterized protein</fullName>
    </submittedName>
</protein>
<evidence type="ECO:0000313" key="1">
    <source>
        <dbReference type="EMBL" id="MPC55685.1"/>
    </source>
</evidence>
<organism evidence="1 2">
    <name type="scientific">Portunus trituberculatus</name>
    <name type="common">Swimming crab</name>
    <name type="synonym">Neptunus trituberculatus</name>
    <dbReference type="NCBI Taxonomy" id="210409"/>
    <lineage>
        <taxon>Eukaryota</taxon>
        <taxon>Metazoa</taxon>
        <taxon>Ecdysozoa</taxon>
        <taxon>Arthropoda</taxon>
        <taxon>Crustacea</taxon>
        <taxon>Multicrustacea</taxon>
        <taxon>Malacostraca</taxon>
        <taxon>Eumalacostraca</taxon>
        <taxon>Eucarida</taxon>
        <taxon>Decapoda</taxon>
        <taxon>Pleocyemata</taxon>
        <taxon>Brachyura</taxon>
        <taxon>Eubrachyura</taxon>
        <taxon>Portunoidea</taxon>
        <taxon>Portunidae</taxon>
        <taxon>Portuninae</taxon>
        <taxon>Portunus</taxon>
    </lineage>
</organism>
<proteinExistence type="predicted"/>
<name>A0A5B7GE71_PORTR</name>
<accession>A0A5B7GE71</accession>
<gene>
    <name evidence="1" type="ORF">E2C01_049628</name>
</gene>
<sequence>MAGGRLTTAAVLVTVGRLADSPPAMPVLSSLIVYMGFLRSVKEDVARTAHIFRGTLAIGRSYDARGRQERCEVGSGEPVACPATGKSRKARVDLWNERGVNDEEKRMVVQ</sequence>
<dbReference type="EMBL" id="VSRR010013366">
    <property type="protein sequence ID" value="MPC55685.1"/>
    <property type="molecule type" value="Genomic_DNA"/>
</dbReference>
<reference evidence="1 2" key="1">
    <citation type="submission" date="2019-05" db="EMBL/GenBank/DDBJ databases">
        <title>Another draft genome of Portunus trituberculatus and its Hox gene families provides insights of decapod evolution.</title>
        <authorList>
            <person name="Jeong J.-H."/>
            <person name="Song I."/>
            <person name="Kim S."/>
            <person name="Choi T."/>
            <person name="Kim D."/>
            <person name="Ryu S."/>
            <person name="Kim W."/>
        </authorList>
    </citation>
    <scope>NUCLEOTIDE SEQUENCE [LARGE SCALE GENOMIC DNA]</scope>
    <source>
        <tissue evidence="1">Muscle</tissue>
    </source>
</reference>
<keyword evidence="2" id="KW-1185">Reference proteome</keyword>
<dbReference type="Proteomes" id="UP000324222">
    <property type="component" value="Unassembled WGS sequence"/>
</dbReference>
<evidence type="ECO:0000313" key="2">
    <source>
        <dbReference type="Proteomes" id="UP000324222"/>
    </source>
</evidence>
<dbReference type="AlphaFoldDB" id="A0A5B7GE71"/>
<comment type="caution">
    <text evidence="1">The sequence shown here is derived from an EMBL/GenBank/DDBJ whole genome shotgun (WGS) entry which is preliminary data.</text>
</comment>